<dbReference type="Pfam" id="PF01323">
    <property type="entry name" value="DSBA"/>
    <property type="match status" value="1"/>
</dbReference>
<proteinExistence type="predicted"/>
<protein>
    <submittedName>
        <fullName evidence="2">DsbA family oxidoreductase</fullName>
    </submittedName>
</protein>
<keyword evidence="3" id="KW-1185">Reference proteome</keyword>
<evidence type="ECO:0000259" key="1">
    <source>
        <dbReference type="Pfam" id="PF01323"/>
    </source>
</evidence>
<dbReference type="InterPro" id="IPR001853">
    <property type="entry name" value="DSBA-like_thioredoxin_dom"/>
</dbReference>
<sequence>MSGQRQLRIEVWSDVVCPWCYIGKRRLDKALGRFEHDGDVEVVWRSFQLDPTHRSGLREPVYDAMARKTGVSRAQVRSMSRQVVELAAEEGLAFDFDRAISVSTFDAHRLNQLARVHGLGAEMHERLMRAYLMEGELVDDVETLVRLGTETGVPADEVRRVLAGDAYAADVQEDSREAQALGATGVPFFVLNRAYGLSGAQPVDAFLSALRTAGAAPSSAAR</sequence>
<dbReference type="Proteomes" id="UP000621510">
    <property type="component" value="Unassembled WGS sequence"/>
</dbReference>
<dbReference type="PANTHER" id="PTHR13887:SF41">
    <property type="entry name" value="THIOREDOXIN SUPERFAMILY PROTEIN"/>
    <property type="match status" value="1"/>
</dbReference>
<dbReference type="EMBL" id="JAERRG010000001">
    <property type="protein sequence ID" value="MBL1112108.1"/>
    <property type="molecule type" value="Genomic_DNA"/>
</dbReference>
<gene>
    <name evidence="2" type="ORF">JK364_06755</name>
</gene>
<reference evidence="2 3" key="1">
    <citation type="submission" date="2021-01" db="EMBL/GenBank/DDBJ databases">
        <title>WGS of actinomycetes isolated from Thailand.</title>
        <authorList>
            <person name="Thawai C."/>
        </authorList>
    </citation>
    <scope>NUCLEOTIDE SEQUENCE [LARGE SCALE GENOMIC DNA]</scope>
    <source>
        <strain evidence="2 3">CA3R110</strain>
    </source>
</reference>
<organism evidence="2 3">
    <name type="scientific">Streptomyces endocoffeicus</name>
    <dbReference type="NCBI Taxonomy" id="2898945"/>
    <lineage>
        <taxon>Bacteria</taxon>
        <taxon>Bacillati</taxon>
        <taxon>Actinomycetota</taxon>
        <taxon>Actinomycetes</taxon>
        <taxon>Kitasatosporales</taxon>
        <taxon>Streptomycetaceae</taxon>
        <taxon>Streptomyces</taxon>
    </lineage>
</organism>
<dbReference type="PANTHER" id="PTHR13887">
    <property type="entry name" value="GLUTATHIONE S-TRANSFERASE KAPPA"/>
    <property type="match status" value="1"/>
</dbReference>
<name>A0ABS1PI90_9ACTN</name>
<feature type="domain" description="DSBA-like thioredoxin" evidence="1">
    <location>
        <begin position="9"/>
        <end position="210"/>
    </location>
</feature>
<dbReference type="CDD" id="cd03024">
    <property type="entry name" value="DsbA_FrnE"/>
    <property type="match status" value="1"/>
</dbReference>
<dbReference type="Gene3D" id="3.40.30.10">
    <property type="entry name" value="Glutaredoxin"/>
    <property type="match status" value="1"/>
</dbReference>
<evidence type="ECO:0000313" key="2">
    <source>
        <dbReference type="EMBL" id="MBL1112108.1"/>
    </source>
</evidence>
<dbReference type="SUPFAM" id="SSF52833">
    <property type="entry name" value="Thioredoxin-like"/>
    <property type="match status" value="1"/>
</dbReference>
<accession>A0ABS1PI90</accession>
<evidence type="ECO:0000313" key="3">
    <source>
        <dbReference type="Proteomes" id="UP000621510"/>
    </source>
</evidence>
<comment type="caution">
    <text evidence="2">The sequence shown here is derived from an EMBL/GenBank/DDBJ whole genome shotgun (WGS) entry which is preliminary data.</text>
</comment>
<dbReference type="InterPro" id="IPR036249">
    <property type="entry name" value="Thioredoxin-like_sf"/>
</dbReference>